<name>F2RQD1_TRIT1</name>
<evidence type="ECO:0000313" key="2">
    <source>
        <dbReference type="EMBL" id="EGD93530.1"/>
    </source>
</evidence>
<dbReference type="Proteomes" id="UP000009172">
    <property type="component" value="Unassembled WGS sequence"/>
</dbReference>
<organism evidence="2 3">
    <name type="scientific">Trichophyton tonsurans (strain CBS 112818)</name>
    <name type="common">Scalp ringworm fungus</name>
    <dbReference type="NCBI Taxonomy" id="647933"/>
    <lineage>
        <taxon>Eukaryota</taxon>
        <taxon>Fungi</taxon>
        <taxon>Dikarya</taxon>
        <taxon>Ascomycota</taxon>
        <taxon>Pezizomycotina</taxon>
        <taxon>Eurotiomycetes</taxon>
        <taxon>Eurotiomycetidae</taxon>
        <taxon>Onygenales</taxon>
        <taxon>Arthrodermataceae</taxon>
        <taxon>Trichophyton</taxon>
    </lineage>
</organism>
<dbReference type="EMBL" id="GG698480">
    <property type="protein sequence ID" value="EGD93530.1"/>
    <property type="molecule type" value="Genomic_DNA"/>
</dbReference>
<feature type="region of interest" description="Disordered" evidence="1">
    <location>
        <begin position="56"/>
        <end position="84"/>
    </location>
</feature>
<gene>
    <name evidence="2" type="ORF">TESG_08282</name>
</gene>
<protein>
    <submittedName>
        <fullName evidence="2">Uncharacterized protein</fullName>
    </submittedName>
</protein>
<evidence type="ECO:0000256" key="1">
    <source>
        <dbReference type="SAM" id="MobiDB-lite"/>
    </source>
</evidence>
<accession>F2RQD1</accession>
<proteinExistence type="predicted"/>
<dbReference type="AlphaFoldDB" id="F2RQD1"/>
<keyword evidence="3" id="KW-1185">Reference proteome</keyword>
<sequence length="84" mass="10048">MVWLARLLHEVRIFQRQRPGIRVVPIVKYQCDLSWLSNVLQERKRGQKRRAAALREDVQKKWAPSRPQFESRPIPRDFNLSLSP</sequence>
<evidence type="ECO:0000313" key="3">
    <source>
        <dbReference type="Proteomes" id="UP000009172"/>
    </source>
</evidence>
<reference evidence="3" key="1">
    <citation type="journal article" date="2012" name="MBio">
        <title>Comparative genome analysis of Trichophyton rubrum and related dermatophytes reveals candidate genes involved in infection.</title>
        <authorList>
            <person name="Martinez D.A."/>
            <person name="Oliver B.G."/>
            <person name="Graeser Y."/>
            <person name="Goldberg J.M."/>
            <person name="Li W."/>
            <person name="Martinez-Rossi N.M."/>
            <person name="Monod M."/>
            <person name="Shelest E."/>
            <person name="Barton R.C."/>
            <person name="Birch E."/>
            <person name="Brakhage A.A."/>
            <person name="Chen Z."/>
            <person name="Gurr S.J."/>
            <person name="Heiman D."/>
            <person name="Heitman J."/>
            <person name="Kosti I."/>
            <person name="Rossi A."/>
            <person name="Saif S."/>
            <person name="Samalova M."/>
            <person name="Saunders C.W."/>
            <person name="Shea T."/>
            <person name="Summerbell R.C."/>
            <person name="Xu J."/>
            <person name="Young S."/>
            <person name="Zeng Q."/>
            <person name="Birren B.W."/>
            <person name="Cuomo C.A."/>
            <person name="White T.C."/>
        </authorList>
    </citation>
    <scope>NUCLEOTIDE SEQUENCE [LARGE SCALE GENOMIC DNA]</scope>
    <source>
        <strain evidence="3">CBS 112818</strain>
    </source>
</reference>
<dbReference type="HOGENOM" id="CLU_2529097_0_0_1"/>